<sequence>MDDLSNSVFRFPDSFRLSHSNPSIALLNPFIETISILRPPVQLSSRLQHPAHPLGYPALNLSDEVFLPNSVMDVLSIQS</sequence>
<protein>
    <submittedName>
        <fullName evidence="1">Uncharacterized protein</fullName>
    </submittedName>
</protein>
<gene>
    <name evidence="1" type="ORF">F2Q70_00015912</name>
</gene>
<name>A0A8S9HSZ7_BRACR</name>
<proteinExistence type="predicted"/>
<comment type="caution">
    <text evidence="1">The sequence shown here is derived from an EMBL/GenBank/DDBJ whole genome shotgun (WGS) entry which is preliminary data.</text>
</comment>
<organism evidence="1">
    <name type="scientific">Brassica cretica</name>
    <name type="common">Mustard</name>
    <dbReference type="NCBI Taxonomy" id="69181"/>
    <lineage>
        <taxon>Eukaryota</taxon>
        <taxon>Viridiplantae</taxon>
        <taxon>Streptophyta</taxon>
        <taxon>Embryophyta</taxon>
        <taxon>Tracheophyta</taxon>
        <taxon>Spermatophyta</taxon>
        <taxon>Magnoliopsida</taxon>
        <taxon>eudicotyledons</taxon>
        <taxon>Gunneridae</taxon>
        <taxon>Pentapetalae</taxon>
        <taxon>rosids</taxon>
        <taxon>malvids</taxon>
        <taxon>Brassicales</taxon>
        <taxon>Brassicaceae</taxon>
        <taxon>Brassiceae</taxon>
        <taxon>Brassica</taxon>
    </lineage>
</organism>
<evidence type="ECO:0000313" key="1">
    <source>
        <dbReference type="EMBL" id="KAF2560604.1"/>
    </source>
</evidence>
<dbReference type="EMBL" id="QGKY02001250">
    <property type="protein sequence ID" value="KAF2560604.1"/>
    <property type="molecule type" value="Genomic_DNA"/>
</dbReference>
<dbReference type="AlphaFoldDB" id="A0A8S9HSZ7"/>
<accession>A0A8S9HSZ7</accession>
<reference evidence="1" key="1">
    <citation type="submission" date="2019-12" db="EMBL/GenBank/DDBJ databases">
        <title>Genome sequencing and annotation of Brassica cretica.</title>
        <authorList>
            <person name="Studholme D.J."/>
            <person name="Sarris P.F."/>
        </authorList>
    </citation>
    <scope>NUCLEOTIDE SEQUENCE</scope>
    <source>
        <strain evidence="1">PFS-102/07</strain>
        <tissue evidence="1">Leaf</tissue>
    </source>
</reference>